<dbReference type="InterPro" id="IPR029044">
    <property type="entry name" value="Nucleotide-diphossugar_trans"/>
</dbReference>
<dbReference type="EMBL" id="SWMU01000004">
    <property type="protein sequence ID" value="TKS55744.1"/>
    <property type="molecule type" value="Genomic_DNA"/>
</dbReference>
<keyword evidence="2" id="KW-0808">Transferase</keyword>
<dbReference type="AlphaFoldDB" id="A0A4U5TQV4"/>
<dbReference type="SUPFAM" id="SSF53448">
    <property type="entry name" value="Nucleotide-diphospho-sugar transferases"/>
    <property type="match status" value="1"/>
</dbReference>
<evidence type="ECO:0000313" key="3">
    <source>
        <dbReference type="Proteomes" id="UP000306552"/>
    </source>
</evidence>
<reference evidence="2 3" key="1">
    <citation type="submission" date="2019-04" db="EMBL/GenBank/DDBJ databases">
        <title>Psychroflexus halotolerans sp. nov., isolated from a marine solar saltern.</title>
        <authorList>
            <person name="Feng X."/>
        </authorList>
    </citation>
    <scope>NUCLEOTIDE SEQUENCE [LARGE SCALE GENOMIC DNA]</scope>
    <source>
        <strain evidence="2 3">WDS2C27</strain>
    </source>
</reference>
<dbReference type="Proteomes" id="UP000306552">
    <property type="component" value="Unassembled WGS sequence"/>
</dbReference>
<organism evidence="2 3">
    <name type="scientific">Mesohalobacter halotolerans</name>
    <dbReference type="NCBI Taxonomy" id="1883405"/>
    <lineage>
        <taxon>Bacteria</taxon>
        <taxon>Pseudomonadati</taxon>
        <taxon>Bacteroidota</taxon>
        <taxon>Flavobacteriia</taxon>
        <taxon>Flavobacteriales</taxon>
        <taxon>Flavobacteriaceae</taxon>
        <taxon>Mesohalobacter</taxon>
    </lineage>
</organism>
<dbReference type="CDD" id="cd04186">
    <property type="entry name" value="GT_2_like_c"/>
    <property type="match status" value="1"/>
</dbReference>
<dbReference type="PANTHER" id="PTHR43179:SF7">
    <property type="entry name" value="RHAMNOSYLTRANSFERASE WBBL"/>
    <property type="match status" value="1"/>
</dbReference>
<dbReference type="Gene3D" id="3.90.550.10">
    <property type="entry name" value="Spore Coat Polysaccharide Biosynthesis Protein SpsA, Chain A"/>
    <property type="match status" value="1"/>
</dbReference>
<comment type="caution">
    <text evidence="2">The sequence shown here is derived from an EMBL/GenBank/DDBJ whole genome shotgun (WGS) entry which is preliminary data.</text>
</comment>
<dbReference type="OrthoDB" id="9771846at2"/>
<accession>A0A4U5TQV4</accession>
<dbReference type="GO" id="GO:0016740">
    <property type="term" value="F:transferase activity"/>
    <property type="evidence" value="ECO:0007669"/>
    <property type="project" value="UniProtKB-KW"/>
</dbReference>
<name>A0A4U5TQV4_9FLAO</name>
<feature type="domain" description="Glycosyltransferase 2-like" evidence="1">
    <location>
        <begin position="4"/>
        <end position="129"/>
    </location>
</feature>
<dbReference type="InterPro" id="IPR001173">
    <property type="entry name" value="Glyco_trans_2-like"/>
</dbReference>
<gene>
    <name evidence="2" type="ORF">FCN74_10595</name>
</gene>
<sequence>MKVSVVIVSYKVPYHLMLCLTSLQKATTGIKTEIIVIDNASNDQTHMLILKYFPNVKYIQNQTNDGFSKANNIAIHQALGEYICLVNPDTILSETCIKSVIEKHQSIKNCGILGLRLIDGTGHFLPESKINTLTLKVAALKMLGFSKHYYNNNISEQGEGQTATLVGAFMCFKKQDYEQLQGLDEDYFMYGEDIDLSYQFIKKGFQNYYLGSEKIIHFKGESTLRDKIYFKRFFDSVKLFFRKHYSNSKLMIGLVSVFFHVAKYFKKIKMAKKEKTEINFNSVYLFSDDILLIENLKPLFNQEVKLLNNVERHQKKFENDLIIFDPSVSSYLEIIDFMIKQRRGNNLFRFIIPQSNILIGSDSSTSQARVMTF</sequence>
<evidence type="ECO:0000259" key="1">
    <source>
        <dbReference type="Pfam" id="PF00535"/>
    </source>
</evidence>
<dbReference type="PANTHER" id="PTHR43179">
    <property type="entry name" value="RHAMNOSYLTRANSFERASE WBBL"/>
    <property type="match status" value="1"/>
</dbReference>
<keyword evidence="3" id="KW-1185">Reference proteome</keyword>
<dbReference type="Pfam" id="PF00535">
    <property type="entry name" value="Glycos_transf_2"/>
    <property type="match status" value="1"/>
</dbReference>
<dbReference type="RefSeq" id="WP_138932572.1">
    <property type="nucleotide sequence ID" value="NZ_SWMU01000004.1"/>
</dbReference>
<proteinExistence type="predicted"/>
<evidence type="ECO:0000313" key="2">
    <source>
        <dbReference type="EMBL" id="TKS55744.1"/>
    </source>
</evidence>
<protein>
    <submittedName>
        <fullName evidence="2">Glycosyltransferase family 2 protein</fullName>
    </submittedName>
</protein>